<dbReference type="EMBL" id="JAMWBK010000002">
    <property type="protein sequence ID" value="KAJ8907405.1"/>
    <property type="molecule type" value="Genomic_DNA"/>
</dbReference>
<name>A0AAV8UZ17_9RHOD</name>
<dbReference type="AlphaFoldDB" id="A0AAV8UZ17"/>
<evidence type="ECO:0000313" key="4">
    <source>
        <dbReference type="EMBL" id="KAJ8907405.1"/>
    </source>
</evidence>
<comment type="similarity">
    <text evidence="2">Belongs to the eukaryotic/archaeal RNase P protein component 1 family.</text>
</comment>
<dbReference type="GO" id="GO:0033204">
    <property type="term" value="F:ribonuclease P RNA binding"/>
    <property type="evidence" value="ECO:0007669"/>
    <property type="project" value="InterPro"/>
</dbReference>
<dbReference type="Proteomes" id="UP001157974">
    <property type="component" value="Unassembled WGS sequence"/>
</dbReference>
<dbReference type="SUPFAM" id="SSF101744">
    <property type="entry name" value="Rof/RNase P subunit-like"/>
    <property type="match status" value="1"/>
</dbReference>
<dbReference type="Gene3D" id="2.30.30.210">
    <property type="entry name" value="Ribonuclease P/MRP, subunit p29"/>
    <property type="match status" value="1"/>
</dbReference>
<proteinExistence type="inferred from homology"/>
<keyword evidence="5" id="KW-1185">Reference proteome</keyword>
<dbReference type="PANTHER" id="PTHR13348">
    <property type="entry name" value="RIBONUCLEASE P SUBUNIT P29"/>
    <property type="match status" value="1"/>
</dbReference>
<comment type="subcellular location">
    <subcellularLocation>
        <location evidence="1">Nucleus</location>
    </subcellularLocation>
</comment>
<evidence type="ECO:0000256" key="2">
    <source>
        <dbReference type="ARBA" id="ARBA00006181"/>
    </source>
</evidence>
<dbReference type="GO" id="GO:0001682">
    <property type="term" value="P:tRNA 5'-leader removal"/>
    <property type="evidence" value="ECO:0007669"/>
    <property type="project" value="InterPro"/>
</dbReference>
<dbReference type="GO" id="GO:0000172">
    <property type="term" value="C:ribonuclease MRP complex"/>
    <property type="evidence" value="ECO:0007669"/>
    <property type="project" value="InterPro"/>
</dbReference>
<evidence type="ECO:0000313" key="5">
    <source>
        <dbReference type="Proteomes" id="UP001157974"/>
    </source>
</evidence>
<dbReference type="InterPro" id="IPR036980">
    <property type="entry name" value="RNase_P/MRP_Rpp29_sf"/>
</dbReference>
<organism evidence="4 5">
    <name type="scientific">Rhodosorus marinus</name>
    <dbReference type="NCBI Taxonomy" id="101924"/>
    <lineage>
        <taxon>Eukaryota</taxon>
        <taxon>Rhodophyta</taxon>
        <taxon>Stylonematophyceae</taxon>
        <taxon>Stylonematales</taxon>
        <taxon>Stylonemataceae</taxon>
        <taxon>Rhodosorus</taxon>
    </lineage>
</organism>
<comment type="caution">
    <text evidence="4">The sequence shown here is derived from an EMBL/GenBank/DDBJ whole genome shotgun (WGS) entry which is preliminary data.</text>
</comment>
<dbReference type="InterPro" id="IPR023534">
    <property type="entry name" value="Rof/RNase_P-like"/>
</dbReference>
<dbReference type="GO" id="GO:0006364">
    <property type="term" value="P:rRNA processing"/>
    <property type="evidence" value="ECO:0007669"/>
    <property type="project" value="TreeGrafter"/>
</dbReference>
<evidence type="ECO:0000256" key="1">
    <source>
        <dbReference type="ARBA" id="ARBA00004123"/>
    </source>
</evidence>
<dbReference type="GO" id="GO:0005634">
    <property type="term" value="C:nucleus"/>
    <property type="evidence" value="ECO:0007669"/>
    <property type="project" value="UniProtKB-SubCell"/>
</dbReference>
<sequence>MCGKTPKKKEDRASEEYDIYSRLPSILRPPGFPRVDEKEEGLGDLLSKLLDRKQGSAEAILKSKLRDKTLTLHNPSLNSGKAGGADRKGATDRRRKRLRLRIGGVADEDLTFSNAQKLHGLWKSYAEEALQGVETEIRCDDEADFDLHGASLKIIECRDPGLVGVDGLVIVETANTIAPHNHAKLTPAATVAETKQVAIDVAADIWNM</sequence>
<dbReference type="InterPro" id="IPR016848">
    <property type="entry name" value="RNase_P/MRP_Rpp29-subunit"/>
</dbReference>
<evidence type="ECO:0000256" key="3">
    <source>
        <dbReference type="SAM" id="MobiDB-lite"/>
    </source>
</evidence>
<protein>
    <submittedName>
        <fullName evidence="4">Uncharacterized protein</fullName>
    </submittedName>
</protein>
<dbReference type="GO" id="GO:0030677">
    <property type="term" value="C:ribonuclease P complex"/>
    <property type="evidence" value="ECO:0007669"/>
    <property type="project" value="InterPro"/>
</dbReference>
<gene>
    <name evidence="4" type="ORF">NDN08_007517</name>
</gene>
<dbReference type="PANTHER" id="PTHR13348:SF0">
    <property type="entry name" value="RIBONUCLEASE P PROTEIN SUBUNIT P29"/>
    <property type="match status" value="1"/>
</dbReference>
<dbReference type="Pfam" id="PF01868">
    <property type="entry name" value="RNase_P-MRP_p29"/>
    <property type="match status" value="1"/>
</dbReference>
<accession>A0AAV8UZ17</accession>
<feature type="region of interest" description="Disordered" evidence="3">
    <location>
        <begin position="71"/>
        <end position="94"/>
    </location>
</feature>
<dbReference type="InterPro" id="IPR002730">
    <property type="entry name" value="Rpp29/RNP1"/>
</dbReference>
<reference evidence="4 5" key="1">
    <citation type="journal article" date="2023" name="Nat. Commun.">
        <title>Origin of minicircular mitochondrial genomes in red algae.</title>
        <authorList>
            <person name="Lee Y."/>
            <person name="Cho C.H."/>
            <person name="Lee Y.M."/>
            <person name="Park S.I."/>
            <person name="Yang J.H."/>
            <person name="West J.A."/>
            <person name="Bhattacharya D."/>
            <person name="Yoon H.S."/>
        </authorList>
    </citation>
    <scope>NUCLEOTIDE SEQUENCE [LARGE SCALE GENOMIC DNA]</scope>
    <source>
        <strain evidence="4 5">CCMP1338</strain>
        <tissue evidence="4">Whole cell</tissue>
    </source>
</reference>